<reference evidence="1" key="1">
    <citation type="submission" date="2018-07" db="EMBL/GenBank/DDBJ databases">
        <authorList>
            <person name="Ashton P.M."/>
            <person name="Dallman T."/>
            <person name="Nair S."/>
            <person name="De Pinna E."/>
            <person name="Peters T."/>
            <person name="Grant K."/>
        </authorList>
    </citation>
    <scope>NUCLEOTIDE SEQUENCE</scope>
    <source>
        <strain evidence="1">218457</strain>
    </source>
</reference>
<proteinExistence type="predicted"/>
<gene>
    <name evidence="1" type="ORF">DUU30_21835</name>
</gene>
<accession>A0A5V0BRW4</accession>
<organism evidence="1">
    <name type="scientific">Salmonella virchow</name>
    <dbReference type="NCBI Taxonomy" id="48409"/>
    <lineage>
        <taxon>Bacteria</taxon>
        <taxon>Pseudomonadati</taxon>
        <taxon>Pseudomonadota</taxon>
        <taxon>Gammaproteobacteria</taxon>
        <taxon>Enterobacterales</taxon>
        <taxon>Enterobacteriaceae</taxon>
        <taxon>Salmonella</taxon>
    </lineage>
</organism>
<comment type="caution">
    <text evidence="1">The sequence shown here is derived from an EMBL/GenBank/DDBJ whole genome shotgun (WGS) entry which is preliminary data.</text>
</comment>
<evidence type="ECO:0000313" key="1">
    <source>
        <dbReference type="EMBL" id="EBS5479122.1"/>
    </source>
</evidence>
<dbReference type="AlphaFoldDB" id="A0A5V0BRW4"/>
<dbReference type="EMBL" id="AAGVVP010000037">
    <property type="protein sequence ID" value="EBS5479122.1"/>
    <property type="molecule type" value="Genomic_DNA"/>
</dbReference>
<protein>
    <submittedName>
        <fullName evidence="1">Uncharacterized protein</fullName>
    </submittedName>
</protein>
<sequence length="60" mass="6686">MMASMPFETNADETAASYNSLDAAAIFRGLLFDVQREELVSHFSNTELTFFTCCSSKEPL</sequence>
<name>A0A5V0BRW4_SALVI</name>